<evidence type="ECO:0000313" key="3">
    <source>
        <dbReference type="EMBL" id="RKP01627.1"/>
    </source>
</evidence>
<dbReference type="Proteomes" id="UP000274922">
    <property type="component" value="Unassembled WGS sequence"/>
</dbReference>
<accession>A0A4P9X8J8</accession>
<name>A0A4P9X8J8_9FUNG</name>
<feature type="compositionally biased region" description="Low complexity" evidence="1">
    <location>
        <begin position="179"/>
        <end position="213"/>
    </location>
</feature>
<feature type="compositionally biased region" description="Low complexity" evidence="1">
    <location>
        <begin position="94"/>
        <end position="124"/>
    </location>
</feature>
<dbReference type="EMBL" id="ML014166">
    <property type="protein sequence ID" value="RKP01627.1"/>
    <property type="molecule type" value="Genomic_DNA"/>
</dbReference>
<feature type="compositionally biased region" description="Low complexity" evidence="1">
    <location>
        <begin position="1"/>
        <end position="10"/>
    </location>
</feature>
<feature type="transmembrane region" description="Helical" evidence="2">
    <location>
        <begin position="33"/>
        <end position="51"/>
    </location>
</feature>
<evidence type="ECO:0000313" key="4">
    <source>
        <dbReference type="Proteomes" id="UP000274922"/>
    </source>
</evidence>
<protein>
    <submittedName>
        <fullName evidence="3">Uncharacterized protein</fullName>
    </submittedName>
</protein>
<evidence type="ECO:0000256" key="1">
    <source>
        <dbReference type="SAM" id="MobiDB-lite"/>
    </source>
</evidence>
<dbReference type="AlphaFoldDB" id="A0A4P9X8J8"/>
<keyword evidence="2" id="KW-0472">Membrane</keyword>
<feature type="compositionally biased region" description="Pro residues" evidence="1">
    <location>
        <begin position="11"/>
        <end position="21"/>
    </location>
</feature>
<feature type="region of interest" description="Disordered" evidence="1">
    <location>
        <begin position="357"/>
        <end position="417"/>
    </location>
</feature>
<organism evidence="3 4">
    <name type="scientific">Caulochytrium protostelioides</name>
    <dbReference type="NCBI Taxonomy" id="1555241"/>
    <lineage>
        <taxon>Eukaryota</taxon>
        <taxon>Fungi</taxon>
        <taxon>Fungi incertae sedis</taxon>
        <taxon>Chytridiomycota</taxon>
        <taxon>Chytridiomycota incertae sedis</taxon>
        <taxon>Chytridiomycetes</taxon>
        <taxon>Caulochytriales</taxon>
        <taxon>Caulochytriaceae</taxon>
        <taxon>Caulochytrium</taxon>
    </lineage>
</organism>
<feature type="compositionally biased region" description="Low complexity" evidence="1">
    <location>
        <begin position="405"/>
        <end position="415"/>
    </location>
</feature>
<keyword evidence="2" id="KW-0812">Transmembrane</keyword>
<feature type="region of interest" description="Disordered" evidence="1">
    <location>
        <begin position="1"/>
        <end position="29"/>
    </location>
</feature>
<feature type="compositionally biased region" description="Acidic residues" evidence="1">
    <location>
        <begin position="230"/>
        <end position="256"/>
    </location>
</feature>
<feature type="compositionally biased region" description="Low complexity" evidence="1">
    <location>
        <begin position="357"/>
        <end position="374"/>
    </location>
</feature>
<reference evidence="4" key="1">
    <citation type="journal article" date="2018" name="Nat. Microbiol.">
        <title>Leveraging single-cell genomics to expand the fungal tree of life.</title>
        <authorList>
            <person name="Ahrendt S.R."/>
            <person name="Quandt C.A."/>
            <person name="Ciobanu D."/>
            <person name="Clum A."/>
            <person name="Salamov A."/>
            <person name="Andreopoulos B."/>
            <person name="Cheng J.F."/>
            <person name="Woyke T."/>
            <person name="Pelin A."/>
            <person name="Henrissat B."/>
            <person name="Reynolds N.K."/>
            <person name="Benny G.L."/>
            <person name="Smith M.E."/>
            <person name="James T.Y."/>
            <person name="Grigoriev I.V."/>
        </authorList>
    </citation>
    <scope>NUCLEOTIDE SEQUENCE [LARGE SCALE GENOMIC DNA]</scope>
    <source>
        <strain evidence="4">ATCC 52028</strain>
    </source>
</reference>
<keyword evidence="2" id="KW-1133">Transmembrane helix</keyword>
<feature type="region of interest" description="Disordered" evidence="1">
    <location>
        <begin position="56"/>
        <end position="124"/>
    </location>
</feature>
<sequence>MTPLGASRTAPPRPPSRPDTPPSARSRREQKRWRLLIAVLLFLEYTIRYAMAALARRRHPSAAATRAPRRRRPPAHDDAAAAAVAPERRPSHPSSHTAATTPRASTASSSSSASSSSRSSSRSSASASASASTASLFGLAHPAIGPLDVVPPRRRRAILPAVLHDVAALRRGFMPPGDAAVGAPSPASASPASGPAVPAASALPSLAGSPSAALRRRGPRRDRQAVFEFHDDDDVSDALEDDENDDDDDDNDDDNDSLASDAALAPQDFYAALDATLAARAFRGAVLRTHPLAAASAHARPMTPMAPTASPAATAFAASAASNAATSLPLDVPRPPSARDFPAPFTASASFSSRAASLSSASSSSSTTSVATASTEHENDSASGSDADRTGRAAAAAARRRRRPQAYPAARQPPQGLHGLQAVHAAPYGGKPAAYAAAWPADPRSPAITAFLPRRARSASVPWHAAAAAPP</sequence>
<evidence type="ECO:0000256" key="2">
    <source>
        <dbReference type="SAM" id="Phobius"/>
    </source>
</evidence>
<proteinExistence type="predicted"/>
<feature type="compositionally biased region" description="Basic and acidic residues" evidence="1">
    <location>
        <begin position="375"/>
        <end position="391"/>
    </location>
</feature>
<gene>
    <name evidence="3" type="ORF">CXG81DRAFT_25723</name>
</gene>
<keyword evidence="4" id="KW-1185">Reference proteome</keyword>
<feature type="region of interest" description="Disordered" evidence="1">
    <location>
        <begin position="179"/>
        <end position="259"/>
    </location>
</feature>